<organism evidence="2 3">
    <name type="scientific">Saccharopolyspora rosea</name>
    <dbReference type="NCBI Taxonomy" id="524884"/>
    <lineage>
        <taxon>Bacteria</taxon>
        <taxon>Bacillati</taxon>
        <taxon>Actinomycetota</taxon>
        <taxon>Actinomycetes</taxon>
        <taxon>Pseudonocardiales</taxon>
        <taxon>Pseudonocardiaceae</taxon>
        <taxon>Saccharopolyspora</taxon>
    </lineage>
</organism>
<name>A0ABW3FT36_9PSEU</name>
<accession>A0ABW3FT36</accession>
<proteinExistence type="predicted"/>
<comment type="caution">
    <text evidence="2">The sequence shown here is derived from an EMBL/GenBank/DDBJ whole genome shotgun (WGS) entry which is preliminary data.</text>
</comment>
<keyword evidence="1" id="KW-0732">Signal</keyword>
<protein>
    <recommendedName>
        <fullName evidence="4">Secreted protein</fullName>
    </recommendedName>
</protein>
<dbReference type="RefSeq" id="WP_345599922.1">
    <property type="nucleotide sequence ID" value="NZ_BAABLT010000001.1"/>
</dbReference>
<evidence type="ECO:0000256" key="1">
    <source>
        <dbReference type="SAM" id="SignalP"/>
    </source>
</evidence>
<evidence type="ECO:0000313" key="2">
    <source>
        <dbReference type="EMBL" id="MFD0919452.1"/>
    </source>
</evidence>
<keyword evidence="3" id="KW-1185">Reference proteome</keyword>
<evidence type="ECO:0000313" key="3">
    <source>
        <dbReference type="Proteomes" id="UP001597018"/>
    </source>
</evidence>
<dbReference type="EMBL" id="JBHTIW010000003">
    <property type="protein sequence ID" value="MFD0919452.1"/>
    <property type="molecule type" value="Genomic_DNA"/>
</dbReference>
<feature type="chain" id="PRO_5046793426" description="Secreted protein" evidence="1">
    <location>
        <begin position="33"/>
        <end position="98"/>
    </location>
</feature>
<sequence length="98" mass="9934">MRKRFAASLSAALISAGVATGAALLTAAPAQATWSDCNQDLEAFEIGTPVTDTICLSTEVAGSLTAPVHGDLPCQEALEVHAGVPERLAAQACADAVR</sequence>
<evidence type="ECO:0008006" key="4">
    <source>
        <dbReference type="Google" id="ProtNLM"/>
    </source>
</evidence>
<feature type="signal peptide" evidence="1">
    <location>
        <begin position="1"/>
        <end position="32"/>
    </location>
</feature>
<dbReference type="Proteomes" id="UP001597018">
    <property type="component" value="Unassembled WGS sequence"/>
</dbReference>
<reference evidence="3" key="1">
    <citation type="journal article" date="2019" name="Int. J. Syst. Evol. Microbiol.">
        <title>The Global Catalogue of Microorganisms (GCM) 10K type strain sequencing project: providing services to taxonomists for standard genome sequencing and annotation.</title>
        <authorList>
            <consortium name="The Broad Institute Genomics Platform"/>
            <consortium name="The Broad Institute Genome Sequencing Center for Infectious Disease"/>
            <person name="Wu L."/>
            <person name="Ma J."/>
        </authorList>
    </citation>
    <scope>NUCLEOTIDE SEQUENCE [LARGE SCALE GENOMIC DNA]</scope>
    <source>
        <strain evidence="3">CCUG 56401</strain>
    </source>
</reference>
<gene>
    <name evidence="2" type="ORF">ACFQ16_06835</name>
</gene>